<evidence type="ECO:0000313" key="2">
    <source>
        <dbReference type="EMBL" id="PTM61084.1"/>
    </source>
</evidence>
<feature type="transmembrane region" description="Helical" evidence="1">
    <location>
        <begin position="55"/>
        <end position="74"/>
    </location>
</feature>
<name>A0A2T4ZGP2_9HYPH</name>
<reference evidence="2 3" key="1">
    <citation type="submission" date="2018-04" db="EMBL/GenBank/DDBJ databases">
        <title>Genomic Encyclopedia of Archaeal and Bacterial Type Strains, Phase II (KMG-II): from individual species to whole genera.</title>
        <authorList>
            <person name="Goeker M."/>
        </authorList>
    </citation>
    <scope>NUCLEOTIDE SEQUENCE [LARGE SCALE GENOMIC DNA]</scope>
    <source>
        <strain evidence="2 3">DSM 25521</strain>
    </source>
</reference>
<dbReference type="InterPro" id="IPR005325">
    <property type="entry name" value="DUF308_memb"/>
</dbReference>
<dbReference type="InterPro" id="IPR052712">
    <property type="entry name" value="Acid_resist_chaperone_HdeD"/>
</dbReference>
<dbReference type="OrthoDB" id="9815400at2"/>
<feature type="transmembrane region" description="Helical" evidence="1">
    <location>
        <begin position="166"/>
        <end position="188"/>
    </location>
</feature>
<dbReference type="Proteomes" id="UP000241808">
    <property type="component" value="Unassembled WGS sequence"/>
</dbReference>
<organism evidence="2 3">
    <name type="scientific">Phreatobacter oligotrophus</name>
    <dbReference type="NCBI Taxonomy" id="1122261"/>
    <lineage>
        <taxon>Bacteria</taxon>
        <taxon>Pseudomonadati</taxon>
        <taxon>Pseudomonadota</taxon>
        <taxon>Alphaproteobacteria</taxon>
        <taxon>Hyphomicrobiales</taxon>
        <taxon>Phreatobacteraceae</taxon>
        <taxon>Phreatobacter</taxon>
    </lineage>
</organism>
<accession>A0A2T4ZGP2</accession>
<dbReference type="RefSeq" id="WP_108174999.1">
    <property type="nucleotide sequence ID" value="NZ_PZZL01000002.1"/>
</dbReference>
<keyword evidence="3" id="KW-1185">Reference proteome</keyword>
<feature type="transmembrane region" description="Helical" evidence="1">
    <location>
        <begin position="30"/>
        <end position="49"/>
    </location>
</feature>
<evidence type="ECO:0000313" key="3">
    <source>
        <dbReference type="Proteomes" id="UP000241808"/>
    </source>
</evidence>
<sequence length="205" mass="21645">MTDVQPAPTDTARTGASIGSQLVPLRRNSGWLMAAGIALILLGLFGLVAVHLFSLVSALTFGAMMLAGGAVLLVDAFRHPGWQSRLTMIGIGVVYVITGVLVFINPLQAVIALTMVCAAMLIATGLLRIIAAFQVRPMVAWGWILASGLLSLLLGIVIAVQLPQAAAWVLGTFLAVELIFQGWSYVFLARAIRSTFDGVHPKPVA</sequence>
<dbReference type="AlphaFoldDB" id="A0A2T4ZGP2"/>
<protein>
    <submittedName>
        <fullName evidence="2">Uncharacterized membrane protein HdeD (DUF308 family)</fullName>
    </submittedName>
</protein>
<keyword evidence="1" id="KW-1133">Transmembrane helix</keyword>
<dbReference type="EMBL" id="PZZL01000002">
    <property type="protein sequence ID" value="PTM61084.1"/>
    <property type="molecule type" value="Genomic_DNA"/>
</dbReference>
<dbReference type="GO" id="GO:0005886">
    <property type="term" value="C:plasma membrane"/>
    <property type="evidence" value="ECO:0007669"/>
    <property type="project" value="TreeGrafter"/>
</dbReference>
<dbReference type="PANTHER" id="PTHR34989">
    <property type="entry name" value="PROTEIN HDED"/>
    <property type="match status" value="1"/>
</dbReference>
<feature type="transmembrane region" description="Helical" evidence="1">
    <location>
        <begin position="110"/>
        <end position="131"/>
    </location>
</feature>
<proteinExistence type="predicted"/>
<dbReference type="PANTHER" id="PTHR34989:SF1">
    <property type="entry name" value="PROTEIN HDED"/>
    <property type="match status" value="1"/>
</dbReference>
<gene>
    <name evidence="2" type="ORF">C8P69_102470</name>
</gene>
<keyword evidence="1" id="KW-0472">Membrane</keyword>
<evidence type="ECO:0000256" key="1">
    <source>
        <dbReference type="SAM" id="Phobius"/>
    </source>
</evidence>
<comment type="caution">
    <text evidence="2">The sequence shown here is derived from an EMBL/GenBank/DDBJ whole genome shotgun (WGS) entry which is preliminary data.</text>
</comment>
<keyword evidence="1" id="KW-0812">Transmembrane</keyword>
<feature type="transmembrane region" description="Helical" evidence="1">
    <location>
        <begin position="138"/>
        <end position="160"/>
    </location>
</feature>
<feature type="transmembrane region" description="Helical" evidence="1">
    <location>
        <begin position="86"/>
        <end position="104"/>
    </location>
</feature>
<dbReference type="Pfam" id="PF03729">
    <property type="entry name" value="DUF308"/>
    <property type="match status" value="1"/>
</dbReference>